<dbReference type="AlphaFoldDB" id="A0A9D4T725"/>
<dbReference type="GO" id="GO:0005634">
    <property type="term" value="C:nucleus"/>
    <property type="evidence" value="ECO:0007669"/>
    <property type="project" value="TreeGrafter"/>
</dbReference>
<dbReference type="Gene3D" id="3.30.200.20">
    <property type="entry name" value="Phosphorylase Kinase, domain 1"/>
    <property type="match status" value="1"/>
</dbReference>
<keyword evidence="2" id="KW-1185">Reference proteome</keyword>
<dbReference type="GO" id="GO:0035556">
    <property type="term" value="P:intracellular signal transduction"/>
    <property type="evidence" value="ECO:0007669"/>
    <property type="project" value="TreeGrafter"/>
</dbReference>
<dbReference type="VEuPathDB" id="VectorBase:RSAN_038640"/>
<gene>
    <name evidence="1" type="ORF">HPB52_005360</name>
</gene>
<dbReference type="GO" id="GO:0072354">
    <property type="term" value="F:histone H3T3 kinase activity"/>
    <property type="evidence" value="ECO:0007669"/>
    <property type="project" value="TreeGrafter"/>
</dbReference>
<name>A0A9D4T725_RHISA</name>
<dbReference type="GO" id="GO:0000278">
    <property type="term" value="P:mitotic cell cycle"/>
    <property type="evidence" value="ECO:0007669"/>
    <property type="project" value="TreeGrafter"/>
</dbReference>
<reference evidence="1" key="2">
    <citation type="submission" date="2021-09" db="EMBL/GenBank/DDBJ databases">
        <authorList>
            <person name="Jia N."/>
            <person name="Wang J."/>
            <person name="Shi W."/>
            <person name="Du L."/>
            <person name="Sun Y."/>
            <person name="Zhan W."/>
            <person name="Jiang J."/>
            <person name="Wang Q."/>
            <person name="Zhang B."/>
            <person name="Ji P."/>
            <person name="Sakyi L.B."/>
            <person name="Cui X."/>
            <person name="Yuan T."/>
            <person name="Jiang B."/>
            <person name="Yang W."/>
            <person name="Lam T.T.-Y."/>
            <person name="Chang Q."/>
            <person name="Ding S."/>
            <person name="Wang X."/>
            <person name="Zhu J."/>
            <person name="Ruan X."/>
            <person name="Zhao L."/>
            <person name="Wei J."/>
            <person name="Que T."/>
            <person name="Du C."/>
            <person name="Cheng J."/>
            <person name="Dai P."/>
            <person name="Han X."/>
            <person name="Huang E."/>
            <person name="Gao Y."/>
            <person name="Liu J."/>
            <person name="Shao H."/>
            <person name="Ye R."/>
            <person name="Li L."/>
            <person name="Wei W."/>
            <person name="Wang X."/>
            <person name="Wang C."/>
            <person name="Huo Q."/>
            <person name="Li W."/>
            <person name="Guo W."/>
            <person name="Chen H."/>
            <person name="Chen S."/>
            <person name="Zhou L."/>
            <person name="Zhou L."/>
            <person name="Ni X."/>
            <person name="Tian J."/>
            <person name="Zhou Y."/>
            <person name="Sheng Y."/>
            <person name="Liu T."/>
            <person name="Pan Y."/>
            <person name="Xia L."/>
            <person name="Li J."/>
            <person name="Zhao F."/>
            <person name="Cao W."/>
        </authorList>
    </citation>
    <scope>NUCLEOTIDE SEQUENCE</scope>
    <source>
        <strain evidence="1">Rsan-2018</strain>
        <tissue evidence="1">Larvae</tissue>
    </source>
</reference>
<organism evidence="1 2">
    <name type="scientific">Rhipicephalus sanguineus</name>
    <name type="common">Brown dog tick</name>
    <name type="synonym">Ixodes sanguineus</name>
    <dbReference type="NCBI Taxonomy" id="34632"/>
    <lineage>
        <taxon>Eukaryota</taxon>
        <taxon>Metazoa</taxon>
        <taxon>Ecdysozoa</taxon>
        <taxon>Arthropoda</taxon>
        <taxon>Chelicerata</taxon>
        <taxon>Arachnida</taxon>
        <taxon>Acari</taxon>
        <taxon>Parasitiformes</taxon>
        <taxon>Ixodida</taxon>
        <taxon>Ixodoidea</taxon>
        <taxon>Ixodidae</taxon>
        <taxon>Rhipicephalinae</taxon>
        <taxon>Rhipicephalus</taxon>
        <taxon>Rhipicephalus</taxon>
    </lineage>
</organism>
<dbReference type="InterPro" id="IPR011009">
    <property type="entry name" value="Kinase-like_dom_sf"/>
</dbReference>
<dbReference type="Gene3D" id="1.10.510.10">
    <property type="entry name" value="Transferase(Phosphotransferase) domain 1"/>
    <property type="match status" value="1"/>
</dbReference>
<dbReference type="SUPFAM" id="SSF56112">
    <property type="entry name" value="Protein kinase-like (PK-like)"/>
    <property type="match status" value="1"/>
</dbReference>
<dbReference type="EMBL" id="JABSTV010001246">
    <property type="protein sequence ID" value="KAH7975804.1"/>
    <property type="molecule type" value="Genomic_DNA"/>
</dbReference>
<dbReference type="Proteomes" id="UP000821837">
    <property type="component" value="Chromosome 10"/>
</dbReference>
<accession>A0A9D4T725</accession>
<sequence>MYFSCRFLFFDQKKDGLSTLVKVVLDAFAEELQDSHPHLDTRGTSLLFGKLLGACDQLSASTFADVLDRTNARDIAKASEGAHWDVFRVSTPGGAAVLKVLHVEYIARYAKELCNHLLVARALERLSDGRGSNFTTGFVLVTRAVCVWDGYPQELSDACRRFAAARRDTASRNVDHIIDYRQVPQPYLVLQTGYAGIPLSSVETLSASQVVSVFRQVILTLAVAEAAFNFEHRHLSLESIYVTRTQRESIEWKVEGRLYRVQTRGVIAHVADFSAARMDIDDETQFSDPRPLWEDCKRDRSLKDIHRIIRDDISTDWSTRCPRTNVLYAYHVTRELVDRFAASHRQDGDEDEKAEWEEFQTWKFRLPWFPSVAEFARDAFASPEASRFSSVVAKMGQFVTRSLSSLTGGDA</sequence>
<dbReference type="PANTHER" id="PTHR24419">
    <property type="entry name" value="INTERLEUKIN-1 RECEPTOR-ASSOCIATED KINASE"/>
    <property type="match status" value="1"/>
</dbReference>
<protein>
    <submittedName>
        <fullName evidence="1">Uncharacterized protein</fullName>
    </submittedName>
</protein>
<dbReference type="GO" id="GO:0005737">
    <property type="term" value="C:cytoplasm"/>
    <property type="evidence" value="ECO:0007669"/>
    <property type="project" value="TreeGrafter"/>
</dbReference>
<dbReference type="Pfam" id="PF12330">
    <property type="entry name" value="Haspin_kinase"/>
    <property type="match status" value="1"/>
</dbReference>
<dbReference type="PANTHER" id="PTHR24419:SF18">
    <property type="entry name" value="SERINE_THREONINE-PROTEIN KINASE HASPIN"/>
    <property type="match status" value="1"/>
</dbReference>
<proteinExistence type="predicted"/>
<comment type="caution">
    <text evidence="1">The sequence shown here is derived from an EMBL/GenBank/DDBJ whole genome shotgun (WGS) entry which is preliminary data.</text>
</comment>
<reference evidence="1" key="1">
    <citation type="journal article" date="2020" name="Cell">
        <title>Large-Scale Comparative Analyses of Tick Genomes Elucidate Their Genetic Diversity and Vector Capacities.</title>
        <authorList>
            <consortium name="Tick Genome and Microbiome Consortium (TIGMIC)"/>
            <person name="Jia N."/>
            <person name="Wang J."/>
            <person name="Shi W."/>
            <person name="Du L."/>
            <person name="Sun Y."/>
            <person name="Zhan W."/>
            <person name="Jiang J.F."/>
            <person name="Wang Q."/>
            <person name="Zhang B."/>
            <person name="Ji P."/>
            <person name="Bell-Sakyi L."/>
            <person name="Cui X.M."/>
            <person name="Yuan T.T."/>
            <person name="Jiang B.G."/>
            <person name="Yang W.F."/>
            <person name="Lam T.T."/>
            <person name="Chang Q.C."/>
            <person name="Ding S.J."/>
            <person name="Wang X.J."/>
            <person name="Zhu J.G."/>
            <person name="Ruan X.D."/>
            <person name="Zhao L."/>
            <person name="Wei J.T."/>
            <person name="Ye R.Z."/>
            <person name="Que T.C."/>
            <person name="Du C.H."/>
            <person name="Zhou Y.H."/>
            <person name="Cheng J.X."/>
            <person name="Dai P.F."/>
            <person name="Guo W.B."/>
            <person name="Han X.H."/>
            <person name="Huang E.J."/>
            <person name="Li L.F."/>
            <person name="Wei W."/>
            <person name="Gao Y.C."/>
            <person name="Liu J.Z."/>
            <person name="Shao H.Z."/>
            <person name="Wang X."/>
            <person name="Wang C.C."/>
            <person name="Yang T.C."/>
            <person name="Huo Q.B."/>
            <person name="Li W."/>
            <person name="Chen H.Y."/>
            <person name="Chen S.E."/>
            <person name="Zhou L.G."/>
            <person name="Ni X.B."/>
            <person name="Tian J.H."/>
            <person name="Sheng Y."/>
            <person name="Liu T."/>
            <person name="Pan Y.S."/>
            <person name="Xia L.Y."/>
            <person name="Li J."/>
            <person name="Zhao F."/>
            <person name="Cao W.C."/>
        </authorList>
    </citation>
    <scope>NUCLEOTIDE SEQUENCE</scope>
    <source>
        <strain evidence="1">Rsan-2018</strain>
    </source>
</reference>
<evidence type="ECO:0000313" key="2">
    <source>
        <dbReference type="Proteomes" id="UP000821837"/>
    </source>
</evidence>
<evidence type="ECO:0000313" key="1">
    <source>
        <dbReference type="EMBL" id="KAH7975804.1"/>
    </source>
</evidence>